<dbReference type="SUPFAM" id="SSF48150">
    <property type="entry name" value="DNA-glycosylase"/>
    <property type="match status" value="1"/>
</dbReference>
<evidence type="ECO:0000256" key="4">
    <source>
        <dbReference type="ARBA" id="ARBA00022763"/>
    </source>
</evidence>
<evidence type="ECO:0000259" key="10">
    <source>
        <dbReference type="SMART" id="SM00478"/>
    </source>
</evidence>
<evidence type="ECO:0000256" key="7">
    <source>
        <dbReference type="ARBA" id="ARBA00023014"/>
    </source>
</evidence>
<dbReference type="AlphaFoldDB" id="A0AAU7DFN8"/>
<dbReference type="InterPro" id="IPR003265">
    <property type="entry name" value="HhH-GPD_domain"/>
</dbReference>
<evidence type="ECO:0000256" key="3">
    <source>
        <dbReference type="ARBA" id="ARBA00022723"/>
    </source>
</evidence>
<evidence type="ECO:0000256" key="9">
    <source>
        <dbReference type="ARBA" id="ARBA00023295"/>
    </source>
</evidence>
<dbReference type="CDD" id="cd00056">
    <property type="entry name" value="ENDO3c"/>
    <property type="match status" value="1"/>
</dbReference>
<comment type="similarity">
    <text evidence="1">Belongs to the Nth/MutY family.</text>
</comment>
<dbReference type="GO" id="GO:0006284">
    <property type="term" value="P:base-excision repair"/>
    <property type="evidence" value="ECO:0007669"/>
    <property type="project" value="InterPro"/>
</dbReference>
<keyword evidence="5" id="KW-0378">Hydrolase</keyword>
<name>A0AAU7DFN8_9BACT</name>
<dbReference type="GO" id="GO:0051539">
    <property type="term" value="F:4 iron, 4 sulfur cluster binding"/>
    <property type="evidence" value="ECO:0007669"/>
    <property type="project" value="UniProtKB-KW"/>
</dbReference>
<sequence length="225" mass="24986">MHDYLERAYGPQHWWPAETTFEVILGAYLTQNTSWKAVEVSLANLRNAEALTIEGIRDTSVERLQDLVRPSGFHTRKAPALKAFVTMLDAEFDGSLERLAAGQTAAIRNRLLALPGVGPETADAILLYALNHPVPVADEYLGRIATRHKLIFPEPAKNRSGYESLVQLTRKAFCHDPIEIQAKMFNDFHALTVAVGKAHCGKTPSCEGCPLADDLQYVQKAMKHH</sequence>
<dbReference type="Gene3D" id="1.10.1670.10">
    <property type="entry name" value="Helix-hairpin-Helix base-excision DNA repair enzymes (C-terminal)"/>
    <property type="match status" value="1"/>
</dbReference>
<dbReference type="PANTHER" id="PTHR10359:SF19">
    <property type="entry name" value="DNA REPAIR GLYCOSYLASE MJ1434-RELATED"/>
    <property type="match status" value="1"/>
</dbReference>
<evidence type="ECO:0000256" key="5">
    <source>
        <dbReference type="ARBA" id="ARBA00022801"/>
    </source>
</evidence>
<dbReference type="InterPro" id="IPR000445">
    <property type="entry name" value="HhH_motif"/>
</dbReference>
<accession>A0AAU7DFN8</accession>
<evidence type="ECO:0000256" key="2">
    <source>
        <dbReference type="ARBA" id="ARBA00022485"/>
    </source>
</evidence>
<dbReference type="EMBL" id="CP121196">
    <property type="protein sequence ID" value="XBH16484.1"/>
    <property type="molecule type" value="Genomic_DNA"/>
</dbReference>
<dbReference type="GO" id="GO:0003677">
    <property type="term" value="F:DNA binding"/>
    <property type="evidence" value="ECO:0007669"/>
    <property type="project" value="InterPro"/>
</dbReference>
<evidence type="ECO:0000256" key="8">
    <source>
        <dbReference type="ARBA" id="ARBA00023204"/>
    </source>
</evidence>
<dbReference type="GO" id="GO:0019104">
    <property type="term" value="F:DNA N-glycosylase activity"/>
    <property type="evidence" value="ECO:0007669"/>
    <property type="project" value="UniProtKB-ARBA"/>
</dbReference>
<evidence type="ECO:0000256" key="6">
    <source>
        <dbReference type="ARBA" id="ARBA00023004"/>
    </source>
</evidence>
<keyword evidence="6" id="KW-0408">Iron</keyword>
<feature type="domain" description="HhH-GPD" evidence="10">
    <location>
        <begin position="29"/>
        <end position="171"/>
    </location>
</feature>
<dbReference type="PANTHER" id="PTHR10359">
    <property type="entry name" value="A/G-SPECIFIC ADENINE GLYCOSYLASE/ENDONUCLEASE III"/>
    <property type="match status" value="1"/>
</dbReference>
<dbReference type="GO" id="GO:0046872">
    <property type="term" value="F:metal ion binding"/>
    <property type="evidence" value="ECO:0007669"/>
    <property type="project" value="UniProtKB-KW"/>
</dbReference>
<proteinExistence type="inferred from homology"/>
<keyword evidence="3" id="KW-0479">Metal-binding</keyword>
<keyword evidence="9" id="KW-0326">Glycosidase</keyword>
<dbReference type="InterPro" id="IPR023170">
    <property type="entry name" value="HhH_base_excis_C"/>
</dbReference>
<dbReference type="SMART" id="SM00478">
    <property type="entry name" value="ENDO3c"/>
    <property type="match status" value="1"/>
</dbReference>
<dbReference type="Gene3D" id="1.10.340.30">
    <property type="entry name" value="Hypothetical protein, domain 2"/>
    <property type="match status" value="1"/>
</dbReference>
<evidence type="ECO:0000313" key="11">
    <source>
        <dbReference type="EMBL" id="XBH16484.1"/>
    </source>
</evidence>
<evidence type="ECO:0000256" key="1">
    <source>
        <dbReference type="ARBA" id="ARBA00008343"/>
    </source>
</evidence>
<dbReference type="PIRSF" id="PIRSF001435">
    <property type="entry name" value="Nth"/>
    <property type="match status" value="1"/>
</dbReference>
<dbReference type="InterPro" id="IPR011257">
    <property type="entry name" value="DNA_glycosylase"/>
</dbReference>
<dbReference type="Pfam" id="PF00633">
    <property type="entry name" value="HHH"/>
    <property type="match status" value="1"/>
</dbReference>
<dbReference type="RefSeq" id="WP_348261713.1">
    <property type="nucleotide sequence ID" value="NZ_CP121196.1"/>
</dbReference>
<protein>
    <submittedName>
        <fullName evidence="11">Base excision DNA repair protein</fullName>
    </submittedName>
</protein>
<keyword evidence="7" id="KW-0411">Iron-sulfur</keyword>
<keyword evidence="8" id="KW-0234">DNA repair</keyword>
<organism evidence="11">
    <name type="scientific">Telmatobacter sp. DSM 110680</name>
    <dbReference type="NCBI Taxonomy" id="3036704"/>
    <lineage>
        <taxon>Bacteria</taxon>
        <taxon>Pseudomonadati</taxon>
        <taxon>Acidobacteriota</taxon>
        <taxon>Terriglobia</taxon>
        <taxon>Terriglobales</taxon>
        <taxon>Acidobacteriaceae</taxon>
        <taxon>Telmatobacter</taxon>
    </lineage>
</organism>
<keyword evidence="4" id="KW-0227">DNA damage</keyword>
<keyword evidence="2" id="KW-0004">4Fe-4S</keyword>
<gene>
    <name evidence="11" type="ORF">P8935_18155</name>
</gene>
<dbReference type="Pfam" id="PF00730">
    <property type="entry name" value="HhH-GPD"/>
    <property type="match status" value="1"/>
</dbReference>
<reference evidence="11" key="1">
    <citation type="submission" date="2023-03" db="EMBL/GenBank/DDBJ databases">
        <title>Edaphobacter sp.</title>
        <authorList>
            <person name="Huber K.J."/>
            <person name="Papendorf J."/>
            <person name="Pilke C."/>
            <person name="Bunk B."/>
            <person name="Sproeer C."/>
            <person name="Pester M."/>
        </authorList>
    </citation>
    <scope>NUCLEOTIDE SEQUENCE</scope>
    <source>
        <strain evidence="11">DSM 110680</strain>
    </source>
</reference>